<evidence type="ECO:0000256" key="3">
    <source>
        <dbReference type="PIRSR" id="PIRSR637944-1"/>
    </source>
</evidence>
<comment type="function">
    <text evidence="4">Thiol-specific peroxidase that catalyzes the reduction of hydrogen peroxide and organic hydroperoxides to water and alcohols, respectively. Plays a role in cell protection against oxidative stress by detoxifying peroxides.</text>
</comment>
<evidence type="ECO:0000256" key="1">
    <source>
        <dbReference type="ARBA" id="ARBA00022559"/>
    </source>
</evidence>
<dbReference type="InterPro" id="IPR013740">
    <property type="entry name" value="Redoxin"/>
</dbReference>
<dbReference type="PANTHER" id="PTHR10430">
    <property type="entry name" value="PEROXIREDOXIN"/>
    <property type="match status" value="1"/>
</dbReference>
<dbReference type="InterPro" id="IPR037944">
    <property type="entry name" value="PRX5-like"/>
</dbReference>
<dbReference type="KEGG" id="halc:EY643_12680"/>
<feature type="domain" description="Thioredoxin" evidence="5">
    <location>
        <begin position="1"/>
        <end position="171"/>
    </location>
</feature>
<feature type="active site" description="Cysteine sulfenic acid (-SOH) intermediate" evidence="3">
    <location>
        <position position="56"/>
    </location>
</feature>
<dbReference type="Proteomes" id="UP000326287">
    <property type="component" value="Chromosome"/>
</dbReference>
<name>A0A5P9NLR7_9GAMM</name>
<comment type="catalytic activity">
    <reaction evidence="4">
        <text>a hydroperoxide + 2 glutathione = an alcohol + glutathione disulfide + H2O</text>
        <dbReference type="Rhea" id="RHEA:62632"/>
        <dbReference type="ChEBI" id="CHEBI:15377"/>
        <dbReference type="ChEBI" id="CHEBI:30879"/>
        <dbReference type="ChEBI" id="CHEBI:35924"/>
        <dbReference type="ChEBI" id="CHEBI:57925"/>
        <dbReference type="ChEBI" id="CHEBI:58297"/>
        <dbReference type="EC" id="1.11.1.27"/>
    </reaction>
</comment>
<dbReference type="PROSITE" id="PS51352">
    <property type="entry name" value="THIOREDOXIN_2"/>
    <property type="match status" value="1"/>
</dbReference>
<dbReference type="PANTHER" id="PTHR10430:SF16">
    <property type="entry name" value="PEROXIREDOXIN-5, MITOCHONDRIAL"/>
    <property type="match status" value="1"/>
</dbReference>
<organism evidence="6 7">
    <name type="scientific">Halioglobus maricola</name>
    <dbReference type="NCBI Taxonomy" id="2601894"/>
    <lineage>
        <taxon>Bacteria</taxon>
        <taxon>Pseudomonadati</taxon>
        <taxon>Pseudomonadota</taxon>
        <taxon>Gammaproteobacteria</taxon>
        <taxon>Cellvibrionales</taxon>
        <taxon>Halieaceae</taxon>
        <taxon>Halioglobus</taxon>
    </lineage>
</organism>
<keyword evidence="2 4" id="KW-0560">Oxidoreductase</keyword>
<keyword evidence="4" id="KW-0049">Antioxidant</keyword>
<dbReference type="GO" id="GO:0008379">
    <property type="term" value="F:thioredoxin peroxidase activity"/>
    <property type="evidence" value="ECO:0007669"/>
    <property type="project" value="InterPro"/>
</dbReference>
<dbReference type="GO" id="GO:0045454">
    <property type="term" value="P:cell redox homeostasis"/>
    <property type="evidence" value="ECO:0007669"/>
    <property type="project" value="TreeGrafter"/>
</dbReference>
<dbReference type="Gene3D" id="3.40.30.10">
    <property type="entry name" value="Glutaredoxin"/>
    <property type="match status" value="1"/>
</dbReference>
<gene>
    <name evidence="6" type="ORF">EY643_12680</name>
</gene>
<evidence type="ECO:0000313" key="6">
    <source>
        <dbReference type="EMBL" id="QFU76446.1"/>
    </source>
</evidence>
<proteinExistence type="inferred from homology"/>
<dbReference type="AlphaFoldDB" id="A0A5P9NLR7"/>
<dbReference type="GO" id="GO:0005737">
    <property type="term" value="C:cytoplasm"/>
    <property type="evidence" value="ECO:0007669"/>
    <property type="project" value="TreeGrafter"/>
</dbReference>
<dbReference type="Pfam" id="PF08534">
    <property type="entry name" value="Redoxin"/>
    <property type="match status" value="1"/>
</dbReference>
<comment type="similarity">
    <text evidence="4">Belongs to the peroxiredoxin family. Prx5 subfamily.</text>
</comment>
<dbReference type="InterPro" id="IPR036249">
    <property type="entry name" value="Thioredoxin-like_sf"/>
</dbReference>
<dbReference type="EC" id="1.11.1.27" evidence="4"/>
<dbReference type="GO" id="GO:0042744">
    <property type="term" value="P:hydrogen peroxide catabolic process"/>
    <property type="evidence" value="ECO:0007669"/>
    <property type="project" value="TreeGrafter"/>
</dbReference>
<dbReference type="CDD" id="cd03013">
    <property type="entry name" value="PRX5_like"/>
    <property type="match status" value="1"/>
</dbReference>
<keyword evidence="7" id="KW-1185">Reference proteome</keyword>
<keyword evidence="4" id="KW-0676">Redox-active center</keyword>
<dbReference type="OrthoDB" id="9800621at2"/>
<dbReference type="GO" id="GO:0034599">
    <property type="term" value="P:cellular response to oxidative stress"/>
    <property type="evidence" value="ECO:0007669"/>
    <property type="project" value="InterPro"/>
</dbReference>
<evidence type="ECO:0000256" key="2">
    <source>
        <dbReference type="ARBA" id="ARBA00023002"/>
    </source>
</evidence>
<evidence type="ECO:0000313" key="7">
    <source>
        <dbReference type="Proteomes" id="UP000326287"/>
    </source>
</evidence>
<reference evidence="6 7" key="1">
    <citation type="submission" date="2019-02" db="EMBL/GenBank/DDBJ databases">
        <authorList>
            <person name="Li S.-H."/>
        </authorList>
    </citation>
    <scope>NUCLEOTIDE SEQUENCE [LARGE SCALE GENOMIC DNA]</scope>
    <source>
        <strain evidence="6 7">IMCC14385</strain>
    </source>
</reference>
<protein>
    <recommendedName>
        <fullName evidence="4">Glutathione-dependent peroxiredoxin</fullName>
        <ecNumber evidence="4">1.11.1.27</ecNumber>
    </recommendedName>
</protein>
<sequence length="190" mass="20961">MSAITQVPNVTFKTRVRDESVDGPNPFRWQDTSTADLFAGKKVVVFSLPGAFTPTCSSNHLPRYEELYEEFQGQGVDDIICVSVNDAFVMFQWGNHIGNEKITLLGDGNGEFTRKMGMLVDKSNLGFGMRSWRYSMLVNDGTIEKMFVEPDFGDNCPTDPFEVSDADTMLAHLKGTDAPGVSAPVKAFQG</sequence>
<evidence type="ECO:0000256" key="4">
    <source>
        <dbReference type="RuleBase" id="RU366011"/>
    </source>
</evidence>
<keyword evidence="1 4" id="KW-0575">Peroxidase</keyword>
<dbReference type="RefSeq" id="WP_153239588.1">
    <property type="nucleotide sequence ID" value="NZ_CP036422.1"/>
</dbReference>
<accession>A0A5P9NLR7</accession>
<dbReference type="EMBL" id="CP036422">
    <property type="protein sequence ID" value="QFU76446.1"/>
    <property type="molecule type" value="Genomic_DNA"/>
</dbReference>
<dbReference type="InterPro" id="IPR013766">
    <property type="entry name" value="Thioredoxin_domain"/>
</dbReference>
<dbReference type="SUPFAM" id="SSF52833">
    <property type="entry name" value="Thioredoxin-like"/>
    <property type="match status" value="1"/>
</dbReference>
<evidence type="ECO:0000259" key="5">
    <source>
        <dbReference type="PROSITE" id="PS51352"/>
    </source>
</evidence>